<evidence type="ECO:0000313" key="2">
    <source>
        <dbReference type="EMBL" id="TYB74922.1"/>
    </source>
</evidence>
<dbReference type="InterPro" id="IPR011990">
    <property type="entry name" value="TPR-like_helical_dom_sf"/>
</dbReference>
<evidence type="ECO:0000313" key="3">
    <source>
        <dbReference type="Proteomes" id="UP000324358"/>
    </source>
</evidence>
<dbReference type="RefSeq" id="WP_066249399.1">
    <property type="nucleotide sequence ID" value="NZ_VSKL01000001.1"/>
</dbReference>
<dbReference type="OrthoDB" id="1142077at2"/>
<comment type="caution">
    <text evidence="2">The sequence shown here is derived from an EMBL/GenBank/DDBJ whole genome shotgun (WGS) entry which is preliminary data.</text>
</comment>
<feature type="signal peptide" evidence="1">
    <location>
        <begin position="1"/>
        <end position="19"/>
    </location>
</feature>
<organism evidence="2 3">
    <name type="scientific">Bizionia algoritergicola</name>
    <dbReference type="NCBI Taxonomy" id="291187"/>
    <lineage>
        <taxon>Bacteria</taxon>
        <taxon>Pseudomonadati</taxon>
        <taxon>Bacteroidota</taxon>
        <taxon>Flavobacteriia</taxon>
        <taxon>Flavobacteriales</taxon>
        <taxon>Flavobacteriaceae</taxon>
        <taxon>Bizionia</taxon>
    </lineage>
</organism>
<keyword evidence="3" id="KW-1185">Reference proteome</keyword>
<proteinExistence type="predicted"/>
<reference evidence="2 3" key="1">
    <citation type="submission" date="2019-08" db="EMBL/GenBank/DDBJ databases">
        <title>Genomes of Antarctic Bizionia species.</title>
        <authorList>
            <person name="Bowman J.P."/>
        </authorList>
    </citation>
    <scope>NUCLEOTIDE SEQUENCE [LARGE SCALE GENOMIC DNA]</scope>
    <source>
        <strain evidence="2 3">APA-1</strain>
    </source>
</reference>
<dbReference type="InterPro" id="IPR029058">
    <property type="entry name" value="AB_hydrolase_fold"/>
</dbReference>
<keyword evidence="1" id="KW-0732">Signal</keyword>
<dbReference type="Pfam" id="PF00756">
    <property type="entry name" value="Esterase"/>
    <property type="match status" value="1"/>
</dbReference>
<feature type="chain" id="PRO_5023132177" evidence="1">
    <location>
        <begin position="20"/>
        <end position="382"/>
    </location>
</feature>
<gene>
    <name evidence="2" type="ORF">ES675_01955</name>
</gene>
<dbReference type="InterPro" id="IPR000801">
    <property type="entry name" value="Esterase-like"/>
</dbReference>
<dbReference type="PANTHER" id="PTHR48098">
    <property type="entry name" value="ENTEROCHELIN ESTERASE-RELATED"/>
    <property type="match status" value="1"/>
</dbReference>
<dbReference type="EMBL" id="VSKL01000001">
    <property type="protein sequence ID" value="TYB74922.1"/>
    <property type="molecule type" value="Genomic_DNA"/>
</dbReference>
<dbReference type="Gene3D" id="3.40.50.1820">
    <property type="entry name" value="alpha/beta hydrolase"/>
    <property type="match status" value="1"/>
</dbReference>
<dbReference type="SUPFAM" id="SSF53474">
    <property type="entry name" value="alpha/beta-Hydrolases"/>
    <property type="match status" value="1"/>
</dbReference>
<dbReference type="InterPro" id="IPR050583">
    <property type="entry name" value="Mycobacterial_A85_antigen"/>
</dbReference>
<dbReference type="Proteomes" id="UP000324358">
    <property type="component" value="Unassembled WGS sequence"/>
</dbReference>
<dbReference type="Gene3D" id="1.25.40.10">
    <property type="entry name" value="Tetratricopeptide repeat domain"/>
    <property type="match status" value="1"/>
</dbReference>
<dbReference type="AlphaFoldDB" id="A0A5D0R065"/>
<name>A0A5D0R065_9FLAO</name>
<protein>
    <submittedName>
        <fullName evidence="2">Esterase</fullName>
    </submittedName>
</protein>
<sequence length="382" mass="43823">MKKLAFLFVLFFSISTIQSQVIYHPLQSSKLGETREIKVQLPRGYDANTDKYYPVIVVLDGDYMFEAVAGNVDYYSYWEDMPESIVVGVNQVNTRSADVLYSEQNSLPIETGAAFYEFLGMELLSYINDTYRTVNFRVIIGHDRTANFMNYFLLKGQPLFQAYISISPDLAPDMQAYLTEKLPKIENKIFYYLATSANDIAKLKESTDALNTAISGVENKNFLYSFDSFDKASHYALPAHAIPNALEDIFFVFQPISKTEYRDTILKLEGSPVTYLTEKYQTIQDLFDIDKPILINDFNAIEAAINKSEKFEYFEELGKIARKEYPDTLLGNYYIARFYEETGEPKRAMKAYQTAFVLQEIGGITKDEMLRRADAIKADFGY</sequence>
<accession>A0A5D0R065</accession>
<evidence type="ECO:0000256" key="1">
    <source>
        <dbReference type="SAM" id="SignalP"/>
    </source>
</evidence>
<dbReference type="PANTHER" id="PTHR48098:SF6">
    <property type="entry name" value="FERRI-BACILLIBACTIN ESTERASE BESA"/>
    <property type="match status" value="1"/>
</dbReference>